<dbReference type="RefSeq" id="XP_067924523.1">
    <property type="nucleotide sequence ID" value="XM_068063494.1"/>
</dbReference>
<feature type="region of interest" description="Disordered" evidence="1">
    <location>
        <begin position="622"/>
        <end position="901"/>
    </location>
</feature>
<feature type="compositionally biased region" description="Polar residues" evidence="1">
    <location>
        <begin position="640"/>
        <end position="653"/>
    </location>
</feature>
<accession>A0A2C6L627</accession>
<feature type="region of interest" description="Disordered" evidence="1">
    <location>
        <begin position="334"/>
        <end position="376"/>
    </location>
</feature>
<feature type="region of interest" description="Disordered" evidence="1">
    <location>
        <begin position="915"/>
        <end position="934"/>
    </location>
</feature>
<evidence type="ECO:0000313" key="2">
    <source>
        <dbReference type="EMBL" id="PHJ22846.1"/>
    </source>
</evidence>
<feature type="compositionally biased region" description="Basic and acidic residues" evidence="1">
    <location>
        <begin position="664"/>
        <end position="674"/>
    </location>
</feature>
<feature type="region of interest" description="Disordered" evidence="1">
    <location>
        <begin position="275"/>
        <end position="299"/>
    </location>
</feature>
<reference evidence="2 3" key="1">
    <citation type="journal article" date="2017" name="Int. J. Parasitol.">
        <title>The genome of the protozoan parasite Cystoisospora suis and a reverse vaccinology approach to identify vaccine candidates.</title>
        <authorList>
            <person name="Palmieri N."/>
            <person name="Shrestha A."/>
            <person name="Ruttkowski B."/>
            <person name="Beck T."/>
            <person name="Vogl C."/>
            <person name="Tomley F."/>
            <person name="Blake D.P."/>
            <person name="Joachim A."/>
        </authorList>
    </citation>
    <scope>NUCLEOTIDE SEQUENCE [LARGE SCALE GENOMIC DNA]</scope>
    <source>
        <strain evidence="2 3">Wien I</strain>
    </source>
</reference>
<feature type="compositionally biased region" description="Basic and acidic residues" evidence="1">
    <location>
        <begin position="877"/>
        <end position="901"/>
    </location>
</feature>
<name>A0A2C6L627_9APIC</name>
<feature type="compositionally biased region" description="Polar residues" evidence="1">
    <location>
        <begin position="1025"/>
        <end position="1039"/>
    </location>
</feature>
<feature type="compositionally biased region" description="Basic and acidic residues" evidence="1">
    <location>
        <begin position="790"/>
        <end position="805"/>
    </location>
</feature>
<sequence length="1749" mass="187765">MLHQNYDGGDESAARGDDFCDFTDTRAHAVPQVPRSEERGSPRHWSAFCPFYFSLPLPLFPCSAPKVAPPPSSLAPIVCAADDFALWNVSLESLTSATFRASLLELLHTAYLPARPRTMWRRVKKRLRLDEECWGEAPFLTGNHAYGPLFQGGLGSSSGSLAGGRPRFPSGRHLHTTGAYAHKSGTLLSDAEVVRELLIEDVCSRFFLWFYVDVTRKVIEDGRSLASRSLPRDWIYRHYGILLSLPDCHFGIYPPYCIPAAQARVLSVAEDENKGAGFSPTEPGVHRSTGRYEPVNSPADSLNESSKKVACAPRAACCTKCGVNLSETSAHAALPGLSPDVKVPQLSPRPSQGVRTPASGVAVSSSVHSSSPGASRSIWPVHCPSCSGISYCSQPATDRTPERTASDSPVPIGGSNETSRSPLEHHGELVGSSSFASSYSVGSSAEETGCNKLLSVEVPEAWGVSGACGQSASAYSGSHIAEDALEQLSNARYAPSEEGCGVSGSGGICSESRKSIHTNDQAWVGEGLERGRGKQGDDGLAAEKSHGHRLQEKSEKELQEDMATTTEGSNQRDGGSGVRTLDERLRLVRRAPEQADCVTRLCPCFGQRGQDDDLVVVLSGEEDETDERGLQRLLKRPALPTQQSLGVLRSSESPVMDGRGNRAARAEGLHEKPPTHRHQSLGKDDDVSAMQELRKASPDWQGDRQGTSDRATLETANEVKPSAEKDTDTEEAEEGESRTDQGHPRTFTGGDAVCSGPDHCATGDENESHMAQKGKSATTMEQETEGDILSSRDGESSKSGCERAGPRTRGSNPAREPRGSRAPGRNGRSRSFRRTCQLSRAKDVVTEHTGETLQTSERGMHRQSPRSHLGRNASTEGARRWEESDMVRDATREKQQSCADVLHDPEELTQCTTFGDLLSDHDKEDKQGSRLPEEDVAMVTSTCQGKSGVGGGRGESEVLSAGCRSPERLRGSRSSISPQHDPSREALANCFPGEQSPSLSKTVRMRPSTLETTPLPRQEGCHSVGGTSTPSHVSESSGIPSADEKSACTYRERDETSEASEVVELSVERNASIPPVDPASSVAGSQITPGENLGTATAVFKASATSGTPVSSVFHPFPLDSTPPKRANTETTEANTLLVPLTIPHFSPARPWLFAREARRAERPADSAALAAEVAAIFGGGETVRTTERGGVRKDYVGGKDLFIEELDQTDTRSVRLVRPQEQEEESDSKQKKWPSIAEEPDLSEVRGSNRSRRSSLSPGPVCSNSSHGITSSFQEATTHNEDVSGKARAVQRSRGSPWREPVSSHPPDVFSSETAGDSTIQGQVNSQKATPHNGDEQLISVAWNHRREGPDAAPGGKESLFEARYGLKWRGRRRGIASRVYLREGKNLFNRRKNYFQEIDRRLGEIEEELQSVVTATAPRAGGPLDLPLSWKKSDFYRNDEKQGCVYGQQRDSSSRLGQEWAADNQRRFLSAAASDLVGPESPDTAGKTSASPGKRPQEKARDSDLPVSPLSDNNGLLGAVEGTPDDVSRRTRDGEIAVSGVIGPASSSEAPLQSSASACRASLLRELTPGLATASEMADDRSSCDEVTSGPYECSGVQGRGAEVVATAADPLHGSQRRCRAAAQASCSASATAASQNGGISSGREVSGALTLRTKRKPPPLPRVATLIKRKERVVPSASVKQADSTCRPQRQFRSRSADDIKPKVKALTFPEMQEAPPPGGAPAGTVKGKGTPKIPSLRVGPRRAVM</sequence>
<dbReference type="Proteomes" id="UP000221165">
    <property type="component" value="Unassembled WGS sequence"/>
</dbReference>
<feature type="region of interest" description="Disordered" evidence="1">
    <location>
        <begin position="1677"/>
        <end position="1749"/>
    </location>
</feature>
<feature type="region of interest" description="Disordered" evidence="1">
    <location>
        <begin position="1214"/>
        <end position="1334"/>
    </location>
</feature>
<feature type="compositionally biased region" description="Basic and acidic residues" evidence="1">
    <location>
        <begin position="840"/>
        <end position="850"/>
    </location>
</feature>
<dbReference type="OrthoDB" id="332870at2759"/>
<feature type="region of interest" description="Disordered" evidence="1">
    <location>
        <begin position="397"/>
        <end position="428"/>
    </location>
</feature>
<protein>
    <submittedName>
        <fullName evidence="2">Uncharacterized protein</fullName>
    </submittedName>
</protein>
<feature type="compositionally biased region" description="Basic and acidic residues" evidence="1">
    <location>
        <begin position="527"/>
        <end position="559"/>
    </location>
</feature>
<dbReference type="VEuPathDB" id="ToxoDB:CSUI_003296"/>
<comment type="caution">
    <text evidence="2">The sequence shown here is derived from an EMBL/GenBank/DDBJ whole genome shotgun (WGS) entry which is preliminary data.</text>
</comment>
<feature type="compositionally biased region" description="Polar residues" evidence="1">
    <location>
        <begin position="1263"/>
        <end position="1278"/>
    </location>
</feature>
<dbReference type="EMBL" id="MIGC01001439">
    <property type="protein sequence ID" value="PHJ22846.1"/>
    <property type="molecule type" value="Genomic_DNA"/>
</dbReference>
<evidence type="ECO:0000256" key="1">
    <source>
        <dbReference type="SAM" id="MobiDB-lite"/>
    </source>
</evidence>
<feature type="compositionally biased region" description="Basic and acidic residues" evidence="1">
    <location>
        <begin position="681"/>
        <end position="697"/>
    </location>
</feature>
<organism evidence="2 3">
    <name type="scientific">Cystoisospora suis</name>
    <dbReference type="NCBI Taxonomy" id="483139"/>
    <lineage>
        <taxon>Eukaryota</taxon>
        <taxon>Sar</taxon>
        <taxon>Alveolata</taxon>
        <taxon>Apicomplexa</taxon>
        <taxon>Conoidasida</taxon>
        <taxon>Coccidia</taxon>
        <taxon>Eucoccidiorida</taxon>
        <taxon>Eimeriorina</taxon>
        <taxon>Sarcocystidae</taxon>
        <taxon>Cystoisospora</taxon>
    </lineage>
</organism>
<feature type="region of interest" description="Disordered" evidence="1">
    <location>
        <begin position="942"/>
        <end position="1088"/>
    </location>
</feature>
<feature type="compositionally biased region" description="Basic and acidic residues" evidence="1">
    <location>
        <begin position="1042"/>
        <end position="1056"/>
    </location>
</feature>
<dbReference type="GeneID" id="94426705"/>
<feature type="compositionally biased region" description="Polar residues" evidence="1">
    <location>
        <begin position="1312"/>
        <end position="1331"/>
    </location>
</feature>
<proteinExistence type="predicted"/>
<feature type="compositionally biased region" description="Basic and acidic residues" evidence="1">
    <location>
        <begin position="918"/>
        <end position="933"/>
    </location>
</feature>
<feature type="compositionally biased region" description="Polar residues" evidence="1">
    <location>
        <begin position="1681"/>
        <end position="1691"/>
    </location>
</feature>
<feature type="region of interest" description="Disordered" evidence="1">
    <location>
        <begin position="1475"/>
        <end position="1533"/>
    </location>
</feature>
<feature type="region of interest" description="Disordered" evidence="1">
    <location>
        <begin position="520"/>
        <end position="580"/>
    </location>
</feature>
<keyword evidence="3" id="KW-1185">Reference proteome</keyword>
<feature type="compositionally biased region" description="Polar residues" evidence="1">
    <location>
        <begin position="562"/>
        <end position="573"/>
    </location>
</feature>
<evidence type="ECO:0000313" key="3">
    <source>
        <dbReference type="Proteomes" id="UP000221165"/>
    </source>
</evidence>
<feature type="compositionally biased region" description="Low complexity" evidence="1">
    <location>
        <begin position="357"/>
        <end position="376"/>
    </location>
</feature>
<gene>
    <name evidence="2" type="ORF">CSUI_003296</name>
</gene>
<feature type="compositionally biased region" description="Basic and acidic residues" evidence="1">
    <location>
        <begin position="1497"/>
        <end position="1506"/>
    </location>
</feature>